<comment type="caution">
    <text evidence="1">The sequence shown here is derived from an EMBL/GenBank/DDBJ whole genome shotgun (WGS) entry which is preliminary data.</text>
</comment>
<evidence type="ECO:0000313" key="2">
    <source>
        <dbReference type="Proteomes" id="UP000003880"/>
    </source>
</evidence>
<dbReference type="HOGENOM" id="CLU_3133900_0_0_6"/>
<dbReference type="AlphaFoldDB" id="D4BID3"/>
<accession>D4BID3</accession>
<dbReference type="Proteomes" id="UP000003880">
    <property type="component" value="Unassembled WGS sequence"/>
</dbReference>
<gene>
    <name evidence="1" type="ORF">CIT292_10298</name>
</gene>
<name>D4BID3_9ENTR</name>
<organism evidence="1 2">
    <name type="scientific">Citrobacter youngae ATCC 29220</name>
    <dbReference type="NCBI Taxonomy" id="500640"/>
    <lineage>
        <taxon>Bacteria</taxon>
        <taxon>Pseudomonadati</taxon>
        <taxon>Pseudomonadota</taxon>
        <taxon>Gammaproteobacteria</taxon>
        <taxon>Enterobacterales</taxon>
        <taxon>Enterobacteriaceae</taxon>
        <taxon>Citrobacter</taxon>
        <taxon>Citrobacter freundii complex</taxon>
    </lineage>
</organism>
<sequence>MNLFYSDFRTIVENYSGDMPVPVLKTSRLTWRDGWIFGLLKHEYQPPRP</sequence>
<proteinExistence type="predicted"/>
<reference evidence="1 2" key="1">
    <citation type="submission" date="2010-02" db="EMBL/GenBank/DDBJ databases">
        <authorList>
            <person name="Weinstock G."/>
            <person name="Sodergren E."/>
            <person name="Clifton S."/>
            <person name="Fulton L."/>
            <person name="Fulton B."/>
            <person name="Courtney L."/>
            <person name="Fronick C."/>
            <person name="Harrison M."/>
            <person name="Strong C."/>
            <person name="Farmer C."/>
            <person name="Delahaunty K."/>
            <person name="Markovic C."/>
            <person name="Hall O."/>
            <person name="Minx P."/>
            <person name="Tomlinson C."/>
            <person name="Mitreva M."/>
            <person name="Nelson J."/>
            <person name="Hou S."/>
            <person name="Wollam A."/>
            <person name="Pepin K.H."/>
            <person name="Johnson M."/>
            <person name="Bhonagiri V."/>
            <person name="Zhang X."/>
            <person name="Suruliraj S."/>
            <person name="Warren W."/>
            <person name="Chinwalla A."/>
            <person name="Mardis E.R."/>
            <person name="Wilson R.K."/>
        </authorList>
    </citation>
    <scope>NUCLEOTIDE SEQUENCE [LARGE SCALE GENOMIC DNA]</scope>
    <source>
        <strain evidence="1 2">ATCC 29220</strain>
    </source>
</reference>
<protein>
    <submittedName>
        <fullName evidence="1">Uncharacterized protein</fullName>
    </submittedName>
</protein>
<evidence type="ECO:0000313" key="1">
    <source>
        <dbReference type="EMBL" id="EFE06177.1"/>
    </source>
</evidence>
<dbReference type="EMBL" id="ABWL02000023">
    <property type="protein sequence ID" value="EFE06177.1"/>
    <property type="molecule type" value="Genomic_DNA"/>
</dbReference>